<accession>A0ABT2JC19</accession>
<organism evidence="2 3">
    <name type="scientific">Actinophytocola gossypii</name>
    <dbReference type="NCBI Taxonomy" id="2812003"/>
    <lineage>
        <taxon>Bacteria</taxon>
        <taxon>Bacillati</taxon>
        <taxon>Actinomycetota</taxon>
        <taxon>Actinomycetes</taxon>
        <taxon>Pseudonocardiales</taxon>
        <taxon>Pseudonocardiaceae</taxon>
    </lineage>
</organism>
<evidence type="ECO:0000313" key="2">
    <source>
        <dbReference type="EMBL" id="MCT2585412.1"/>
    </source>
</evidence>
<sequence length="292" mass="32601">MSRIGDFRSREHRERYVERYVDAMRVAPVPSKELDVDTAFGVTRVYRWGEPGGRPIVLLPGLSATAACWAPLVGDLSAEHPVYAVDTIGEPGMSVQTAPLRDHADRARWLDEVLAGLGIDDVHLVGGSSGGFYAVQQAIHAPERLGRVTLLDPTTVTVRFARSVMWIGLLATLVDRDPLWRLFLRRMAGGDVLDRADVRLILAGIRNFRARMPPQFRPPADRIAAIRVPVLALFAGRSRVHEATRAAARFRELLPEAEVELWPEADHLMWLTERNRRRIVDEILARSVSPSG</sequence>
<evidence type="ECO:0000259" key="1">
    <source>
        <dbReference type="Pfam" id="PF12697"/>
    </source>
</evidence>
<dbReference type="SUPFAM" id="SSF53474">
    <property type="entry name" value="alpha/beta-Hydrolases"/>
    <property type="match status" value="1"/>
</dbReference>
<gene>
    <name evidence="2" type="ORF">JT362_20025</name>
</gene>
<dbReference type="InterPro" id="IPR050266">
    <property type="entry name" value="AB_hydrolase_sf"/>
</dbReference>
<name>A0ABT2JC19_9PSEU</name>
<dbReference type="PANTHER" id="PTHR43798:SF33">
    <property type="entry name" value="HYDROLASE, PUTATIVE (AFU_ORTHOLOGUE AFUA_2G14860)-RELATED"/>
    <property type="match status" value="1"/>
</dbReference>
<reference evidence="2 3" key="1">
    <citation type="submission" date="2021-02" db="EMBL/GenBank/DDBJ databases">
        <title>Actinophytocola xerophila sp. nov., isolated from soil of cotton cropping field.</title>
        <authorList>
            <person name="Huang R."/>
            <person name="Chen X."/>
            <person name="Ge X."/>
            <person name="Liu W."/>
        </authorList>
    </citation>
    <scope>NUCLEOTIDE SEQUENCE [LARGE SCALE GENOMIC DNA]</scope>
    <source>
        <strain evidence="2 3">S1-96</strain>
    </source>
</reference>
<dbReference type="GO" id="GO:0016787">
    <property type="term" value="F:hydrolase activity"/>
    <property type="evidence" value="ECO:0007669"/>
    <property type="project" value="UniProtKB-KW"/>
</dbReference>
<dbReference type="RefSeq" id="WP_260192971.1">
    <property type="nucleotide sequence ID" value="NZ_JAFFZE010000015.1"/>
</dbReference>
<dbReference type="Pfam" id="PF12697">
    <property type="entry name" value="Abhydrolase_6"/>
    <property type="match status" value="1"/>
</dbReference>
<dbReference type="Proteomes" id="UP001156441">
    <property type="component" value="Unassembled WGS sequence"/>
</dbReference>
<dbReference type="InterPro" id="IPR000073">
    <property type="entry name" value="AB_hydrolase_1"/>
</dbReference>
<comment type="caution">
    <text evidence="2">The sequence shown here is derived from an EMBL/GenBank/DDBJ whole genome shotgun (WGS) entry which is preliminary data.</text>
</comment>
<dbReference type="EMBL" id="JAFFZE010000015">
    <property type="protein sequence ID" value="MCT2585412.1"/>
    <property type="molecule type" value="Genomic_DNA"/>
</dbReference>
<feature type="domain" description="AB hydrolase-1" evidence="1">
    <location>
        <begin position="56"/>
        <end position="281"/>
    </location>
</feature>
<proteinExistence type="predicted"/>
<evidence type="ECO:0000313" key="3">
    <source>
        <dbReference type="Proteomes" id="UP001156441"/>
    </source>
</evidence>
<protein>
    <submittedName>
        <fullName evidence="2">Alpha/beta fold hydrolase</fullName>
    </submittedName>
</protein>
<dbReference type="Gene3D" id="3.40.50.1820">
    <property type="entry name" value="alpha/beta hydrolase"/>
    <property type="match status" value="1"/>
</dbReference>
<dbReference type="InterPro" id="IPR029058">
    <property type="entry name" value="AB_hydrolase_fold"/>
</dbReference>
<dbReference type="PANTHER" id="PTHR43798">
    <property type="entry name" value="MONOACYLGLYCEROL LIPASE"/>
    <property type="match status" value="1"/>
</dbReference>
<keyword evidence="3" id="KW-1185">Reference proteome</keyword>
<keyword evidence="2" id="KW-0378">Hydrolase</keyword>